<reference evidence="4 5" key="1">
    <citation type="submission" date="2015-01" db="EMBL/GenBank/DDBJ databases">
        <authorList>
            <person name="Filippidou S."/>
            <person name="Jeanneret N."/>
            <person name="Russel-Delif L."/>
            <person name="Junier T."/>
            <person name="Wunderlin T."/>
            <person name="Molina V."/>
            <person name="Johnson S.L."/>
            <person name="Davenport K.W."/>
            <person name="Chain P.S."/>
            <person name="Dorador C."/>
            <person name="Junier P."/>
        </authorList>
    </citation>
    <scope>NUCLEOTIDE SEQUENCE [LARGE SCALE GENOMIC DNA]</scope>
    <source>
        <strain evidence="4 5">Et7/4</strain>
    </source>
</reference>
<gene>
    <name evidence="4" type="ORF">LG52_2113</name>
</gene>
<dbReference type="InterPro" id="IPR045618">
    <property type="entry name" value="DUF6444"/>
</dbReference>
<evidence type="ECO:0000256" key="1">
    <source>
        <dbReference type="SAM" id="Coils"/>
    </source>
</evidence>
<feature type="coiled-coil region" evidence="1">
    <location>
        <begin position="15"/>
        <end position="63"/>
    </location>
</feature>
<sequence>MATVVFDFQQAVFTLESMVAKIQRQAQTIEKLVRENEQLRQENQRLRQETQQWKARIAELEACTKKNSTNSHLPPSSDRFVAKSPSRQPSQKQPGGQPGHRGTTLRQVPNPDHRVLHRVTQCKGCGHSLYRCNLKL</sequence>
<evidence type="ECO:0000313" key="5">
    <source>
        <dbReference type="Proteomes" id="UP000032522"/>
    </source>
</evidence>
<feature type="compositionally biased region" description="Polar residues" evidence="2">
    <location>
        <begin position="65"/>
        <end position="74"/>
    </location>
</feature>
<accession>A0A0D8BVB9</accession>
<comment type="caution">
    <text evidence="4">The sequence shown here is derived from an EMBL/GenBank/DDBJ whole genome shotgun (WGS) entry which is preliminary data.</text>
</comment>
<dbReference type="AlphaFoldDB" id="A0A0D8BVB9"/>
<evidence type="ECO:0000313" key="4">
    <source>
        <dbReference type="EMBL" id="KJE28131.1"/>
    </source>
</evidence>
<protein>
    <submittedName>
        <fullName evidence="4">Transposase domain protein</fullName>
    </submittedName>
</protein>
<evidence type="ECO:0000259" key="3">
    <source>
        <dbReference type="Pfam" id="PF20042"/>
    </source>
</evidence>
<dbReference type="PATRIC" id="fig|1462.6.peg.2371"/>
<dbReference type="EMBL" id="JYBP01000003">
    <property type="protein sequence ID" value="KJE28131.1"/>
    <property type="molecule type" value="Genomic_DNA"/>
</dbReference>
<dbReference type="Gene3D" id="1.20.5.340">
    <property type="match status" value="1"/>
</dbReference>
<evidence type="ECO:0000256" key="2">
    <source>
        <dbReference type="SAM" id="MobiDB-lite"/>
    </source>
</evidence>
<dbReference type="Pfam" id="PF20042">
    <property type="entry name" value="DUF6444"/>
    <property type="match status" value="1"/>
</dbReference>
<feature type="compositionally biased region" description="Low complexity" evidence="2">
    <location>
        <begin position="83"/>
        <end position="95"/>
    </location>
</feature>
<name>A0A0D8BVB9_GEOKU</name>
<keyword evidence="1" id="KW-0175">Coiled coil</keyword>
<organism evidence="4 5">
    <name type="scientific">Geobacillus kaustophilus</name>
    <dbReference type="NCBI Taxonomy" id="1462"/>
    <lineage>
        <taxon>Bacteria</taxon>
        <taxon>Bacillati</taxon>
        <taxon>Bacillota</taxon>
        <taxon>Bacilli</taxon>
        <taxon>Bacillales</taxon>
        <taxon>Anoxybacillaceae</taxon>
        <taxon>Geobacillus</taxon>
        <taxon>Geobacillus thermoleovorans group</taxon>
    </lineage>
</organism>
<dbReference type="Proteomes" id="UP000032522">
    <property type="component" value="Unassembled WGS sequence"/>
</dbReference>
<feature type="region of interest" description="Disordered" evidence="2">
    <location>
        <begin position="64"/>
        <end position="112"/>
    </location>
</feature>
<feature type="domain" description="DUF6444" evidence="3">
    <location>
        <begin position="34"/>
        <end position="104"/>
    </location>
</feature>
<proteinExistence type="predicted"/>